<feature type="region of interest" description="Disordered" evidence="2">
    <location>
        <begin position="124"/>
        <end position="285"/>
    </location>
</feature>
<gene>
    <name evidence="4 5" type="primary">LOC104730231</name>
</gene>
<dbReference type="RefSeq" id="XP_010447676.1">
    <property type="nucleotide sequence ID" value="XM_010449374.2"/>
</dbReference>
<feature type="region of interest" description="Disordered" evidence="2">
    <location>
        <begin position="1"/>
        <end position="112"/>
    </location>
</feature>
<proteinExistence type="inferred from homology"/>
<evidence type="ECO:0000256" key="1">
    <source>
        <dbReference type="ARBA" id="ARBA00010016"/>
    </source>
</evidence>
<sequence>MDVATDSTRRRLVPSEKNNAVPVTRRPRTSEVSSRYRSPTPTKTGRCPSPSVTRPTVSSSSQSVAAKRAVSAERKRPSTPPSPTSPSTPIRDLSIDLPASSRRLSTGRLPESLWPSTMRSLSVSFQSDSVSVPVSKKEKPVSSSSVDRTLRPSSNIAQKQKAETTPVSRKPTPERKRSPLKGKNNVSDLSENSKPSDGPHSRLIEQHRWPSRIGGKITSNSLNRSLDLGDRASRGAPTSGPGMGPSLRRMSLPLSSSSRPLHKTSSNTSSNGGLLSPTKSEDNNIARSSGAQRLLSAGSLDRETLETAVARLHPLSAPGSRPASPSRTSFSSSSSLSRGMSTSRGVSPARGLSPSRGLSPTRGVSPSRGLSPSRGTNTSCFARPSTPPSRGVSPSRIRQTSTSTQSSTTTSVLSFITDVKKGKKASYIEDVHQLRLLHNRYLQWRFAIARAESVMYIQRLTSEETLFNVWHAISELQDDVTRQRIGLQQLNLEIKLNSLLNNQMASLEDWATLERDHVSSLVGAIADLEANTLRLPATGGTKADVESLKAAMSSALDVMQAMGSSIWSLLSKVEEMNKMVTELAVVVTKESSMQGKCEDLLAATAIMQIEECSLRTHLIQTKREEGEDAAETPPLLPLSKFPWP</sequence>
<feature type="compositionally biased region" description="Basic and acidic residues" evidence="2">
    <location>
        <begin position="197"/>
        <end position="208"/>
    </location>
</feature>
<accession>A0ABM0UX85</accession>
<evidence type="ECO:0000256" key="2">
    <source>
        <dbReference type="SAM" id="MobiDB-lite"/>
    </source>
</evidence>
<reference evidence="3" key="1">
    <citation type="journal article" date="1997" name="Nucleic Acids Res.">
        <title>tRNAscan-SE: a program for improved detection of transfer RNA genes in genomic sequence.</title>
        <authorList>
            <person name="Lowe T.M."/>
            <person name="Eddy S.R."/>
        </authorList>
    </citation>
    <scope>NUCLEOTIDE SEQUENCE [LARGE SCALE GENOMIC DNA]</scope>
    <source>
        <strain evidence="3">r\DH55</strain>
    </source>
</reference>
<dbReference type="PANTHER" id="PTHR31807:SF37">
    <property type="entry name" value="HAUS AUGMIN-LIKE COMPLEX SUBUNIT 8"/>
    <property type="match status" value="1"/>
</dbReference>
<name>A0ABM0UX85_CAMSA</name>
<dbReference type="InterPro" id="IPR007573">
    <property type="entry name" value="QWRF"/>
</dbReference>
<keyword evidence="3" id="KW-1185">Reference proteome</keyword>
<dbReference type="RefSeq" id="XP_010447677.1">
    <property type="nucleotide sequence ID" value="XM_010449375.2"/>
</dbReference>
<feature type="compositionally biased region" description="Low complexity" evidence="2">
    <location>
        <begin position="124"/>
        <end position="134"/>
    </location>
</feature>
<feature type="compositionally biased region" description="Polar residues" evidence="2">
    <location>
        <begin position="30"/>
        <end position="43"/>
    </location>
</feature>
<feature type="compositionally biased region" description="Low complexity" evidence="2">
    <location>
        <begin position="399"/>
        <end position="410"/>
    </location>
</feature>
<protein>
    <submittedName>
        <fullName evidence="4 5">AUGMIN subunit 8-like isoform X1</fullName>
    </submittedName>
</protein>
<evidence type="ECO:0000313" key="5">
    <source>
        <dbReference type="RefSeq" id="XP_010447677.1"/>
    </source>
</evidence>
<reference evidence="3" key="2">
    <citation type="journal article" date="2014" name="Nat. Commun.">
        <title>The emerging biofuel crop Camelina sativa retains a highly undifferentiated hexaploid genome structure.</title>
        <authorList>
            <person name="Kagale S."/>
            <person name="Koh C."/>
            <person name="Nixon J."/>
            <person name="Bollina V."/>
            <person name="Clarke W.E."/>
            <person name="Tuteja R."/>
            <person name="Spillane C."/>
            <person name="Robinson S.J."/>
            <person name="Links M.G."/>
            <person name="Clarke C."/>
            <person name="Higgins E.E."/>
            <person name="Huebert T."/>
            <person name="Sharpe A.G."/>
            <person name="Parkin I.A."/>
        </authorList>
    </citation>
    <scope>NUCLEOTIDE SEQUENCE [LARGE SCALE GENOMIC DNA]</scope>
    <source>
        <strain evidence="3">r\DH55</strain>
    </source>
</reference>
<feature type="compositionally biased region" description="Polar residues" evidence="2">
    <location>
        <begin position="184"/>
        <end position="195"/>
    </location>
</feature>
<feature type="compositionally biased region" description="Polar residues" evidence="2">
    <location>
        <begin position="151"/>
        <end position="167"/>
    </location>
</feature>
<dbReference type="PANTHER" id="PTHR31807">
    <property type="entry name" value="AUGMIN FAMILY MEMBER"/>
    <property type="match status" value="1"/>
</dbReference>
<evidence type="ECO:0000313" key="4">
    <source>
        <dbReference type="RefSeq" id="XP_010447676.1"/>
    </source>
</evidence>
<dbReference type="GeneID" id="104730231"/>
<feature type="compositionally biased region" description="Low complexity" evidence="2">
    <location>
        <begin position="49"/>
        <end position="69"/>
    </location>
</feature>
<feature type="compositionally biased region" description="Low complexity" evidence="2">
    <location>
        <begin position="314"/>
        <end position="344"/>
    </location>
</feature>
<organism evidence="3 4">
    <name type="scientific">Camelina sativa</name>
    <name type="common">False flax</name>
    <name type="synonym">Myagrum sativum</name>
    <dbReference type="NCBI Taxonomy" id="90675"/>
    <lineage>
        <taxon>Eukaryota</taxon>
        <taxon>Viridiplantae</taxon>
        <taxon>Streptophyta</taxon>
        <taxon>Embryophyta</taxon>
        <taxon>Tracheophyta</taxon>
        <taxon>Spermatophyta</taxon>
        <taxon>Magnoliopsida</taxon>
        <taxon>eudicotyledons</taxon>
        <taxon>Gunneridae</taxon>
        <taxon>Pentapetalae</taxon>
        <taxon>rosids</taxon>
        <taxon>malvids</taxon>
        <taxon>Brassicales</taxon>
        <taxon>Brassicaceae</taxon>
        <taxon>Camelineae</taxon>
        <taxon>Camelina</taxon>
    </lineage>
</organism>
<evidence type="ECO:0000313" key="3">
    <source>
        <dbReference type="Proteomes" id="UP000694864"/>
    </source>
</evidence>
<feature type="region of interest" description="Disordered" evidence="2">
    <location>
        <begin position="623"/>
        <end position="644"/>
    </location>
</feature>
<feature type="compositionally biased region" description="Polar residues" evidence="2">
    <location>
        <begin position="356"/>
        <end position="380"/>
    </location>
</feature>
<feature type="compositionally biased region" description="Low complexity" evidence="2">
    <location>
        <begin position="245"/>
        <end position="276"/>
    </location>
</feature>
<comment type="similarity">
    <text evidence="1">Belongs to the QWRF family.</text>
</comment>
<dbReference type="Pfam" id="PF04484">
    <property type="entry name" value="QWRF"/>
    <property type="match status" value="1"/>
</dbReference>
<dbReference type="Proteomes" id="UP000694864">
    <property type="component" value="Chromosome 12"/>
</dbReference>
<reference evidence="4 5" key="3">
    <citation type="submission" date="2025-05" db="UniProtKB">
        <authorList>
            <consortium name="RefSeq"/>
        </authorList>
    </citation>
    <scope>IDENTIFICATION</scope>
    <source>
        <tissue evidence="4 5">Leaf</tissue>
    </source>
</reference>
<feature type="region of interest" description="Disordered" evidence="2">
    <location>
        <begin position="312"/>
        <end position="410"/>
    </location>
</feature>